<proteinExistence type="predicted"/>
<keyword evidence="2" id="KW-0732">Signal</keyword>
<evidence type="ECO:0000313" key="4">
    <source>
        <dbReference type="Proteomes" id="UP000220158"/>
    </source>
</evidence>
<evidence type="ECO:0000256" key="2">
    <source>
        <dbReference type="SAM" id="SignalP"/>
    </source>
</evidence>
<evidence type="ECO:0000313" key="3">
    <source>
        <dbReference type="EMBL" id="CRG99413.1"/>
    </source>
</evidence>
<gene>
    <name evidence="3" type="ORF">PRELSG_0717800</name>
</gene>
<keyword evidence="4" id="KW-1185">Reference proteome</keyword>
<dbReference type="AlphaFoldDB" id="A0A1J1H3E8"/>
<protein>
    <recommendedName>
        <fullName evidence="5">Secreted ookinete protein</fullName>
    </recommendedName>
</protein>
<evidence type="ECO:0000256" key="1">
    <source>
        <dbReference type="SAM" id="Coils"/>
    </source>
</evidence>
<feature type="chain" id="PRO_5013040376" description="Secreted ookinete protein" evidence="2">
    <location>
        <begin position="22"/>
        <end position="183"/>
    </location>
</feature>
<dbReference type="KEGG" id="prel:PRELSG_0717800"/>
<dbReference type="VEuPathDB" id="PlasmoDB:PRELSG_0717800"/>
<reference evidence="3 4" key="1">
    <citation type="submission" date="2015-04" db="EMBL/GenBank/DDBJ databases">
        <authorList>
            <consortium name="Pathogen Informatics"/>
        </authorList>
    </citation>
    <scope>NUCLEOTIDE SEQUENCE [LARGE SCALE GENOMIC DNA]</scope>
    <source>
        <strain evidence="3 4">SGS1</strain>
    </source>
</reference>
<organism evidence="3 4">
    <name type="scientific">Plasmodium relictum</name>
    <dbReference type="NCBI Taxonomy" id="85471"/>
    <lineage>
        <taxon>Eukaryota</taxon>
        <taxon>Sar</taxon>
        <taxon>Alveolata</taxon>
        <taxon>Apicomplexa</taxon>
        <taxon>Aconoidasida</taxon>
        <taxon>Haemosporida</taxon>
        <taxon>Plasmodiidae</taxon>
        <taxon>Plasmodium</taxon>
        <taxon>Plasmodium (Haemamoeba)</taxon>
    </lineage>
</organism>
<dbReference type="GeneID" id="39735515"/>
<dbReference type="Proteomes" id="UP000220158">
    <property type="component" value="Chromosome 7"/>
</dbReference>
<sequence>MSIFYLFFIFLFFSFNKNIDALSKVIKPPINVYYKDYSENLPNEEKDKLMKILLESEEKEENENMNMNIQKMQEKEKNLGTLMKEQEKLSKKIHNELKGYIKRNRNISIKYTHDEKDFNSENKNNLKKDGNSLDVDTEIEASLDSMQAPIVIIKIPSVNIYDQFEIQNNIGELIDLNNEELFY</sequence>
<feature type="signal peptide" evidence="2">
    <location>
        <begin position="1"/>
        <end position="21"/>
    </location>
</feature>
<evidence type="ECO:0008006" key="5">
    <source>
        <dbReference type="Google" id="ProtNLM"/>
    </source>
</evidence>
<dbReference type="OrthoDB" id="382153at2759"/>
<accession>A0A1J1H3E8</accession>
<name>A0A1J1H3E8_PLARL</name>
<dbReference type="OMA" id="QMEMLHD"/>
<dbReference type="EMBL" id="LN835302">
    <property type="protein sequence ID" value="CRG99413.1"/>
    <property type="molecule type" value="Genomic_DNA"/>
</dbReference>
<keyword evidence="1" id="KW-0175">Coiled coil</keyword>
<dbReference type="RefSeq" id="XP_028532420.1">
    <property type="nucleotide sequence ID" value="XM_028675874.1"/>
</dbReference>
<feature type="coiled-coil region" evidence="1">
    <location>
        <begin position="55"/>
        <end position="92"/>
    </location>
</feature>